<dbReference type="SUPFAM" id="SSF51316">
    <property type="entry name" value="Mss4-like"/>
    <property type="match status" value="1"/>
</dbReference>
<sequence length="117" mass="13017">YQASCHCGTIRYTVTLSPPLSDPECWVGECNCSICSRNGYLNVYVRNECVEFELGPSALESGNVVIQHYFCGRCGSSLMCESIEAGFYEGIKAINVRMFQGIDLKSLQRKEEDGRAL</sequence>
<evidence type="ECO:0000313" key="5">
    <source>
        <dbReference type="EMBL" id="KAF2197533.1"/>
    </source>
</evidence>
<evidence type="ECO:0000256" key="1">
    <source>
        <dbReference type="ARBA" id="ARBA00005495"/>
    </source>
</evidence>
<accession>A0A9P4JJ97</accession>
<dbReference type="Proteomes" id="UP000799536">
    <property type="component" value="Unassembled WGS sequence"/>
</dbReference>
<dbReference type="PROSITE" id="PS51891">
    <property type="entry name" value="CENP_V_GFA"/>
    <property type="match status" value="1"/>
</dbReference>
<dbReference type="Gene3D" id="2.170.150.70">
    <property type="match status" value="1"/>
</dbReference>
<reference evidence="5" key="1">
    <citation type="journal article" date="2020" name="Stud. Mycol.">
        <title>101 Dothideomycetes genomes: a test case for predicting lifestyles and emergence of pathogens.</title>
        <authorList>
            <person name="Haridas S."/>
            <person name="Albert R."/>
            <person name="Binder M."/>
            <person name="Bloem J."/>
            <person name="Labutti K."/>
            <person name="Salamov A."/>
            <person name="Andreopoulos B."/>
            <person name="Baker S."/>
            <person name="Barry K."/>
            <person name="Bills G."/>
            <person name="Bluhm B."/>
            <person name="Cannon C."/>
            <person name="Castanera R."/>
            <person name="Culley D."/>
            <person name="Daum C."/>
            <person name="Ezra D."/>
            <person name="Gonzalez J."/>
            <person name="Henrissat B."/>
            <person name="Kuo A."/>
            <person name="Liang C."/>
            <person name="Lipzen A."/>
            <person name="Lutzoni F."/>
            <person name="Magnuson J."/>
            <person name="Mondo S."/>
            <person name="Nolan M."/>
            <person name="Ohm R."/>
            <person name="Pangilinan J."/>
            <person name="Park H.-J."/>
            <person name="Ramirez L."/>
            <person name="Alfaro M."/>
            <person name="Sun H."/>
            <person name="Tritt A."/>
            <person name="Yoshinaga Y."/>
            <person name="Zwiers L.-H."/>
            <person name="Turgeon B."/>
            <person name="Goodwin S."/>
            <person name="Spatafora J."/>
            <person name="Crous P."/>
            <person name="Grigoriev I."/>
        </authorList>
    </citation>
    <scope>NUCLEOTIDE SEQUENCE</scope>
    <source>
        <strain evidence="5">ATCC 74209</strain>
    </source>
</reference>
<dbReference type="Pfam" id="PF04828">
    <property type="entry name" value="GFA"/>
    <property type="match status" value="1"/>
</dbReference>
<dbReference type="PANTHER" id="PTHR28620:SF1">
    <property type="entry name" value="CENP-V_GFA DOMAIN-CONTAINING PROTEIN"/>
    <property type="match status" value="1"/>
</dbReference>
<evidence type="ECO:0000256" key="2">
    <source>
        <dbReference type="ARBA" id="ARBA00022723"/>
    </source>
</evidence>
<evidence type="ECO:0000256" key="3">
    <source>
        <dbReference type="ARBA" id="ARBA00022833"/>
    </source>
</evidence>
<dbReference type="InterPro" id="IPR052355">
    <property type="entry name" value="CENP-V-like"/>
</dbReference>
<evidence type="ECO:0000313" key="6">
    <source>
        <dbReference type="Proteomes" id="UP000799536"/>
    </source>
</evidence>
<keyword evidence="6" id="KW-1185">Reference proteome</keyword>
<feature type="domain" description="CENP-V/GFA" evidence="4">
    <location>
        <begin position="1"/>
        <end position="117"/>
    </location>
</feature>
<dbReference type="OrthoDB" id="2993351at2759"/>
<name>A0A9P4JJ97_9PLEO</name>
<organism evidence="5 6">
    <name type="scientific">Delitschia confertaspora ATCC 74209</name>
    <dbReference type="NCBI Taxonomy" id="1513339"/>
    <lineage>
        <taxon>Eukaryota</taxon>
        <taxon>Fungi</taxon>
        <taxon>Dikarya</taxon>
        <taxon>Ascomycota</taxon>
        <taxon>Pezizomycotina</taxon>
        <taxon>Dothideomycetes</taxon>
        <taxon>Pleosporomycetidae</taxon>
        <taxon>Pleosporales</taxon>
        <taxon>Delitschiaceae</taxon>
        <taxon>Delitschia</taxon>
    </lineage>
</organism>
<dbReference type="PANTHER" id="PTHR28620">
    <property type="entry name" value="CENTROMERE PROTEIN V"/>
    <property type="match status" value="1"/>
</dbReference>
<comment type="similarity">
    <text evidence="1">Belongs to the Gfa family.</text>
</comment>
<keyword evidence="2" id="KW-0479">Metal-binding</keyword>
<dbReference type="GO" id="GO:0046872">
    <property type="term" value="F:metal ion binding"/>
    <property type="evidence" value="ECO:0007669"/>
    <property type="project" value="UniProtKB-KW"/>
</dbReference>
<dbReference type="EMBL" id="ML994225">
    <property type="protein sequence ID" value="KAF2197533.1"/>
    <property type="molecule type" value="Genomic_DNA"/>
</dbReference>
<dbReference type="InterPro" id="IPR006913">
    <property type="entry name" value="CENP-V/GFA"/>
</dbReference>
<dbReference type="AlphaFoldDB" id="A0A9P4JJ97"/>
<keyword evidence="3" id="KW-0862">Zinc</keyword>
<proteinExistence type="inferred from homology"/>
<feature type="non-terminal residue" evidence="5">
    <location>
        <position position="1"/>
    </location>
</feature>
<comment type="caution">
    <text evidence="5">The sequence shown here is derived from an EMBL/GenBank/DDBJ whole genome shotgun (WGS) entry which is preliminary data.</text>
</comment>
<gene>
    <name evidence="5" type="ORF">GQ43DRAFT_380778</name>
</gene>
<dbReference type="GO" id="GO:0016846">
    <property type="term" value="F:carbon-sulfur lyase activity"/>
    <property type="evidence" value="ECO:0007669"/>
    <property type="project" value="InterPro"/>
</dbReference>
<protein>
    <recommendedName>
        <fullName evidence="4">CENP-V/GFA domain-containing protein</fullName>
    </recommendedName>
</protein>
<evidence type="ECO:0000259" key="4">
    <source>
        <dbReference type="PROSITE" id="PS51891"/>
    </source>
</evidence>
<dbReference type="InterPro" id="IPR011057">
    <property type="entry name" value="Mss4-like_sf"/>
</dbReference>